<feature type="repeat" description="TPR" evidence="1">
    <location>
        <begin position="521"/>
        <end position="554"/>
    </location>
</feature>
<comment type="caution">
    <text evidence="4">The sequence shown here is derived from an EMBL/GenBank/DDBJ whole genome shotgun (WGS) entry which is preliminary data.</text>
</comment>
<dbReference type="RefSeq" id="WP_223929606.1">
    <property type="nucleotide sequence ID" value="NZ_BPTU01000003.1"/>
</dbReference>
<dbReference type="EMBL" id="BPUB01000001">
    <property type="protein sequence ID" value="GJG57388.1"/>
    <property type="molecule type" value="Genomic_DNA"/>
</dbReference>
<dbReference type="AlphaFoldDB" id="A0A9R1C7D3"/>
<dbReference type="Gene3D" id="1.25.40.10">
    <property type="entry name" value="Tetratricopeptide repeat domain"/>
    <property type="match status" value="3"/>
</dbReference>
<dbReference type="InterPro" id="IPR019734">
    <property type="entry name" value="TPR_rpt"/>
</dbReference>
<reference evidence="4" key="1">
    <citation type="journal article" date="2022" name="Int. J. Syst. Evol. Microbiol.">
        <title>Prevotella lacticifex sp. nov., isolated from the rumen of cows.</title>
        <authorList>
            <person name="Shinkai T."/>
            <person name="Ikeyama N."/>
            <person name="Kumagai M."/>
            <person name="Ohmori H."/>
            <person name="Sakamoto M."/>
            <person name="Ohkuma M."/>
            <person name="Mitsumori M."/>
        </authorList>
    </citation>
    <scope>NUCLEOTIDE SEQUENCE</scope>
    <source>
        <strain evidence="4">R5076</strain>
    </source>
</reference>
<dbReference type="InterPro" id="IPR024983">
    <property type="entry name" value="CHAT_dom"/>
</dbReference>
<evidence type="ECO:0000256" key="1">
    <source>
        <dbReference type="PROSITE-ProRule" id="PRU00339"/>
    </source>
</evidence>
<evidence type="ECO:0000256" key="2">
    <source>
        <dbReference type="SAM" id="SignalP"/>
    </source>
</evidence>
<dbReference type="Pfam" id="PF13424">
    <property type="entry name" value="TPR_12"/>
    <property type="match status" value="1"/>
</dbReference>
<evidence type="ECO:0000259" key="3">
    <source>
        <dbReference type="Pfam" id="PF12770"/>
    </source>
</evidence>
<accession>A0A9R1C7D3</accession>
<organism evidence="4 5">
    <name type="scientific">Prevotella lacticifex</name>
    <dbReference type="NCBI Taxonomy" id="2854755"/>
    <lineage>
        <taxon>Bacteria</taxon>
        <taxon>Pseudomonadati</taxon>
        <taxon>Bacteroidota</taxon>
        <taxon>Bacteroidia</taxon>
        <taxon>Bacteroidales</taxon>
        <taxon>Prevotellaceae</taxon>
        <taxon>Prevotella</taxon>
    </lineage>
</organism>
<dbReference type="SUPFAM" id="SSF48452">
    <property type="entry name" value="TPR-like"/>
    <property type="match status" value="2"/>
</dbReference>
<gene>
    <name evidence="4" type="ORF">PRLR5076_02390</name>
</gene>
<evidence type="ECO:0000313" key="4">
    <source>
        <dbReference type="EMBL" id="GJG57388.1"/>
    </source>
</evidence>
<feature type="chain" id="PRO_5040121779" description="CHAT domain-containing protein" evidence="2">
    <location>
        <begin position="23"/>
        <end position="1169"/>
    </location>
</feature>
<dbReference type="PROSITE" id="PS50005">
    <property type="entry name" value="TPR"/>
    <property type="match status" value="1"/>
</dbReference>
<dbReference type="InterPro" id="IPR011990">
    <property type="entry name" value="TPR-like_helical_dom_sf"/>
</dbReference>
<keyword evidence="2" id="KW-0732">Signal</keyword>
<keyword evidence="1" id="KW-0802">TPR repeat</keyword>
<dbReference type="GeneID" id="72468295"/>
<protein>
    <recommendedName>
        <fullName evidence="3">CHAT domain-containing protein</fullName>
    </recommendedName>
</protein>
<dbReference type="SMART" id="SM00028">
    <property type="entry name" value="TPR"/>
    <property type="match status" value="7"/>
</dbReference>
<dbReference type="PANTHER" id="PTHR10098">
    <property type="entry name" value="RAPSYN-RELATED"/>
    <property type="match status" value="1"/>
</dbReference>
<keyword evidence="5" id="KW-1185">Reference proteome</keyword>
<feature type="domain" description="CHAT" evidence="3">
    <location>
        <begin position="840"/>
        <end position="1168"/>
    </location>
</feature>
<feature type="signal peptide" evidence="2">
    <location>
        <begin position="1"/>
        <end position="22"/>
    </location>
</feature>
<name>A0A9R1C7D3_9BACT</name>
<dbReference type="Pfam" id="PF12770">
    <property type="entry name" value="CHAT"/>
    <property type="match status" value="1"/>
</dbReference>
<sequence length="1169" mass="132470">MKYLTKIMAFCVLCLYVINAEAQDSISSRFVELFNHNQYEESEKYLRSNKQNYIYRYGIYSYSFGVSYSRMKKYYQDKAINLKDSIIEDVHVVLNSLLAGNDTTISYQNDWGDFLVFCSNTAAANGKYIKLCEDAADWYYQEMGIDKLFNYLLILNPLAQYYQSLGQADSAVAIIGKAQRLARQYNNYPVLAETYYLQGTFLYSKNDLGGASDYWDYSLDYFDSIPDKANYADYIKTLNGLTSAYFMIGNYSKSLSYAKQYQKASAEKYGVQSSYYAAALCLIAKNQYNLQETDSAIVNLKVAVKICENNPSIDSQLKSDISQTYRQINNINESTTPIMSGIDNNVALNDSIASLLDTDATSMTVARKDKDALEIYEKLFPYYETRLNNQNVETFVRITSQMIGCYESIGEYAKAEIVVNKCLEDLFKNNLKTYQLRALYASYGLVSFYLQNYGAAINNMTISKQLYEKVGDTRSIEYAKVLANLALCFTQTNQLLKAKLYVDEAYNILSVDSTLSNRSLALVANTLGLIYTNLKYYEKALDIYQHLVDFTKRNNFNEEYSLAAGNLGDLYLLKGEYAKAMELLRSSLQSATNANTRRTMWREYLFAMILSDSPTFITELQRFNKEERINLANLIGTFSENEWENYWIEGSQSLVSLNNVGLNKPSCSSDLRIMAYDNTLYVKNMLLSSSNIFDRISRTSTDSNVKASYMHIKELKNKLSDKLTPKDSLSKIRQLISVEQKNISRSINLEKYLTNVSPTFKDVVSSLNDNEVALEFVHIPFIKTLSNYQADYGANYGALVFRKRFDSPSVVILCNEDSLNDLLENDKGEYDLAIYDTDSTKLYGMLWKPLENILHKGDIVYYSTTGELGRISHEALSMGKKRLDDYYDLRPVTSTANIINLKNKQVKYQSAVVYGGINFDEPIVDMVAESKKYEKLEPDNNNLLATRGALDRQGWHELPGTLAEANNVSKKLEEMPIKVSLYEGNAANEESFKSMDGNAPDILHIATHGFSEASIEDTKSTYLQNATSNSSMNLSMQLSGLLFAGANNTWKGNFPQNAEDGILTADEISRLDLSNSKLVVLSACKTALGVTDYVDGVFGLQRGFKRAGVGSMVMSLWPVDDNATEKLMDLFYDNICHGKEAHQAFREAQQFLKKQMPSPYYWAGFVMID</sequence>
<dbReference type="Proteomes" id="UP000825483">
    <property type="component" value="Unassembled WGS sequence"/>
</dbReference>
<evidence type="ECO:0000313" key="5">
    <source>
        <dbReference type="Proteomes" id="UP000825483"/>
    </source>
</evidence>
<proteinExistence type="predicted"/>